<dbReference type="InterPro" id="IPR002123">
    <property type="entry name" value="Plipid/glycerol_acylTrfase"/>
</dbReference>
<dbReference type="GO" id="GO:0003841">
    <property type="term" value="F:1-acylglycerol-3-phosphate O-acyltransferase activity"/>
    <property type="evidence" value="ECO:0007669"/>
    <property type="project" value="TreeGrafter"/>
</dbReference>
<keyword evidence="5 7" id="KW-0012">Acyltransferase</keyword>
<evidence type="ECO:0000256" key="5">
    <source>
        <dbReference type="ARBA" id="ARBA00023315"/>
    </source>
</evidence>
<dbReference type="CDD" id="cd07989">
    <property type="entry name" value="LPLAT_AGPAT-like"/>
    <property type="match status" value="1"/>
</dbReference>
<dbReference type="Proteomes" id="UP000315751">
    <property type="component" value="Unassembled WGS sequence"/>
</dbReference>
<name>A0A560GS18_9PROT</name>
<evidence type="ECO:0000256" key="3">
    <source>
        <dbReference type="ARBA" id="ARBA00022679"/>
    </source>
</evidence>
<evidence type="ECO:0000256" key="4">
    <source>
        <dbReference type="ARBA" id="ARBA00023098"/>
    </source>
</evidence>
<dbReference type="RefSeq" id="WP_145735272.1">
    <property type="nucleotide sequence ID" value="NZ_VITR01000016.1"/>
</dbReference>
<dbReference type="AlphaFoldDB" id="A0A560GS18"/>
<dbReference type="PANTHER" id="PTHR10434:SF64">
    <property type="entry name" value="1-ACYL-SN-GLYCEROL-3-PHOSPHATE ACYLTRANSFERASE-RELATED"/>
    <property type="match status" value="1"/>
</dbReference>
<evidence type="ECO:0000313" key="7">
    <source>
        <dbReference type="EMBL" id="TWB36828.1"/>
    </source>
</evidence>
<dbReference type="SUPFAM" id="SSF69593">
    <property type="entry name" value="Glycerol-3-phosphate (1)-acyltransferase"/>
    <property type="match status" value="1"/>
</dbReference>
<proteinExistence type="predicted"/>
<protein>
    <submittedName>
        <fullName evidence="7">Lyso-ornithine lipid acyltransferase</fullName>
    </submittedName>
</protein>
<comment type="caution">
    <text evidence="7">The sequence shown here is derived from an EMBL/GenBank/DDBJ whole genome shotgun (WGS) entry which is preliminary data.</text>
</comment>
<keyword evidence="4" id="KW-0443">Lipid metabolism</keyword>
<evidence type="ECO:0000313" key="8">
    <source>
        <dbReference type="Proteomes" id="UP000315751"/>
    </source>
</evidence>
<dbReference type="PANTHER" id="PTHR10434">
    <property type="entry name" value="1-ACYL-SN-GLYCEROL-3-PHOSPHATE ACYLTRANSFERASE"/>
    <property type="match status" value="1"/>
</dbReference>
<evidence type="ECO:0000256" key="1">
    <source>
        <dbReference type="ARBA" id="ARBA00005189"/>
    </source>
</evidence>
<keyword evidence="8" id="KW-1185">Reference proteome</keyword>
<dbReference type="GO" id="GO:0006654">
    <property type="term" value="P:phosphatidic acid biosynthetic process"/>
    <property type="evidence" value="ECO:0007669"/>
    <property type="project" value="TreeGrafter"/>
</dbReference>
<sequence>MAIGSTRAGFLRLALYMAWTFLCIPVQAALVSLNLPGQARFPRFYHRVCCRLMLALDVDVVGQPSVDRPTLFVSNHSSYLDIPVLGSVIPCSFVAKSEVGLWPLFGLLAKLQRTVFVNRANKREAGKQRDDMAGRLIAGDSLVLFPEGTSSDGNRVLPFKTALFAVANTQVEGRAVAVQPVSVVCTHLDNLPLGHDLRPLYAWYGDMELPPHLWQMIGAGRLRIRVEFHPVVSLEDFSSRKALADHCWQVVAAGVDRAVAGRWSRPVPVARPAAPAGIGPEAATGAARGMA</sequence>
<feature type="domain" description="Phospholipid/glycerol acyltransferase" evidence="6">
    <location>
        <begin position="70"/>
        <end position="186"/>
    </location>
</feature>
<dbReference type="Pfam" id="PF01553">
    <property type="entry name" value="Acyltransferase"/>
    <property type="match status" value="1"/>
</dbReference>
<dbReference type="OrthoDB" id="9806880at2"/>
<keyword evidence="3 7" id="KW-0808">Transferase</keyword>
<dbReference type="EMBL" id="VITR01000016">
    <property type="protein sequence ID" value="TWB36828.1"/>
    <property type="molecule type" value="Genomic_DNA"/>
</dbReference>
<keyword evidence="2" id="KW-0444">Lipid biosynthesis</keyword>
<evidence type="ECO:0000259" key="6">
    <source>
        <dbReference type="SMART" id="SM00563"/>
    </source>
</evidence>
<comment type="pathway">
    <text evidence="1">Lipid metabolism.</text>
</comment>
<evidence type="ECO:0000256" key="2">
    <source>
        <dbReference type="ARBA" id="ARBA00022516"/>
    </source>
</evidence>
<accession>A0A560GS18</accession>
<gene>
    <name evidence="7" type="ORF">FBZ90_11650</name>
</gene>
<dbReference type="SMART" id="SM00563">
    <property type="entry name" value="PlsC"/>
    <property type="match status" value="1"/>
</dbReference>
<reference evidence="7 8" key="1">
    <citation type="submission" date="2019-06" db="EMBL/GenBank/DDBJ databases">
        <title>Genomic Encyclopedia of Type Strains, Phase IV (KMG-V): Genome sequencing to study the core and pangenomes of soil and plant-associated prokaryotes.</title>
        <authorList>
            <person name="Whitman W."/>
        </authorList>
    </citation>
    <scope>NUCLEOTIDE SEQUENCE [LARGE SCALE GENOMIC DNA]</scope>
    <source>
        <strain evidence="7 8">BR 11622</strain>
    </source>
</reference>
<organism evidence="7 8">
    <name type="scientific">Nitrospirillum amazonense</name>
    <dbReference type="NCBI Taxonomy" id="28077"/>
    <lineage>
        <taxon>Bacteria</taxon>
        <taxon>Pseudomonadati</taxon>
        <taxon>Pseudomonadota</taxon>
        <taxon>Alphaproteobacteria</taxon>
        <taxon>Rhodospirillales</taxon>
        <taxon>Azospirillaceae</taxon>
        <taxon>Nitrospirillum</taxon>
    </lineage>
</organism>